<evidence type="ECO:0000313" key="2">
    <source>
        <dbReference type="EMBL" id="OIQ69564.1"/>
    </source>
</evidence>
<sequence>MGEYTSEGFVVHKGSTARIDNVASIKGTSQERFREQLVTDGVLQLQGKCYVFTRDYLFSSPSMAAIAVLGRSANGWIEWKTEQGQTLDGAKRQAIAPTI</sequence>
<dbReference type="AlphaFoldDB" id="A0A1J5PPR3"/>
<name>A0A1J5PPR3_9ZZZZ</name>
<dbReference type="EMBL" id="MLJW01004656">
    <property type="protein sequence ID" value="OIQ69564.1"/>
    <property type="molecule type" value="Genomic_DNA"/>
</dbReference>
<accession>A0A1J5PPR3</accession>
<reference evidence="2" key="1">
    <citation type="submission" date="2016-10" db="EMBL/GenBank/DDBJ databases">
        <title>Sequence of Gallionella enrichment culture.</title>
        <authorList>
            <person name="Poehlein A."/>
            <person name="Muehling M."/>
            <person name="Daniel R."/>
        </authorList>
    </citation>
    <scope>NUCLEOTIDE SEQUENCE</scope>
</reference>
<dbReference type="InterPro" id="IPR025579">
    <property type="entry name" value="DUF4357"/>
</dbReference>
<feature type="domain" description="DUF4357" evidence="1">
    <location>
        <begin position="34"/>
        <end position="87"/>
    </location>
</feature>
<gene>
    <name evidence="2" type="ORF">GALL_488300</name>
</gene>
<evidence type="ECO:0000259" key="1">
    <source>
        <dbReference type="Pfam" id="PF14267"/>
    </source>
</evidence>
<proteinExistence type="predicted"/>
<organism evidence="2">
    <name type="scientific">mine drainage metagenome</name>
    <dbReference type="NCBI Taxonomy" id="410659"/>
    <lineage>
        <taxon>unclassified sequences</taxon>
        <taxon>metagenomes</taxon>
        <taxon>ecological metagenomes</taxon>
    </lineage>
</organism>
<dbReference type="Pfam" id="PF14267">
    <property type="entry name" value="DUF4357"/>
    <property type="match status" value="1"/>
</dbReference>
<comment type="caution">
    <text evidence="2">The sequence shown here is derived from an EMBL/GenBank/DDBJ whole genome shotgun (WGS) entry which is preliminary data.</text>
</comment>
<protein>
    <recommendedName>
        <fullName evidence="1">DUF4357 domain-containing protein</fullName>
    </recommendedName>
</protein>